<dbReference type="PATRIC" id="fig|315405.12.peg.2206"/>
<evidence type="ECO:0000259" key="2">
    <source>
        <dbReference type="Pfam" id="PF05738"/>
    </source>
</evidence>
<feature type="region of interest" description="Disordered" evidence="1">
    <location>
        <begin position="60"/>
        <end position="86"/>
    </location>
</feature>
<evidence type="ECO:0000256" key="1">
    <source>
        <dbReference type="SAM" id="MobiDB-lite"/>
    </source>
</evidence>
<evidence type="ECO:0000313" key="3">
    <source>
        <dbReference type="EMBL" id="KXU04444.1"/>
    </source>
</evidence>
<dbReference type="SUPFAM" id="SSF49478">
    <property type="entry name" value="Cna protein B-type domain"/>
    <property type="match status" value="2"/>
</dbReference>
<dbReference type="EMBL" id="LQXV01000381">
    <property type="protein sequence ID" value="KXU04444.1"/>
    <property type="molecule type" value="Genomic_DNA"/>
</dbReference>
<feature type="compositionally biased region" description="Low complexity" evidence="1">
    <location>
        <begin position="62"/>
        <end position="72"/>
    </location>
</feature>
<protein>
    <submittedName>
        <fullName evidence="3">Collagen adhesin</fullName>
    </submittedName>
</protein>
<keyword evidence="3" id="KW-0176">Collagen</keyword>
<dbReference type="CDD" id="cd00222">
    <property type="entry name" value="CollagenBindB"/>
    <property type="match status" value="1"/>
</dbReference>
<reference evidence="3 4" key="1">
    <citation type="submission" date="2016-01" db="EMBL/GenBank/DDBJ databases">
        <title>Highly variable Streptococcus oralis are common among viridans streptococci isolated from primates.</title>
        <authorList>
            <person name="Denapaite D."/>
            <person name="Rieger M."/>
            <person name="Koendgen S."/>
            <person name="Brueckner R."/>
            <person name="Ochigava I."/>
            <person name="Kappeler P."/>
            <person name="Maetz-Rensing K."/>
            <person name="Leendertz F."/>
            <person name="Hakenbeck R."/>
        </authorList>
    </citation>
    <scope>NUCLEOTIDE SEQUENCE [LARGE SCALE GENOMIC DNA]</scope>
    <source>
        <strain evidence="3 4">DD03</strain>
    </source>
</reference>
<accession>A0A139QPJ6</accession>
<evidence type="ECO:0000313" key="4">
    <source>
        <dbReference type="Proteomes" id="UP000071927"/>
    </source>
</evidence>
<name>A0A139QPJ6_9STRE</name>
<proteinExistence type="predicted"/>
<gene>
    <name evidence="3" type="ORF">SGADD03_01844</name>
</gene>
<sequence>MYADGEKSGDAITLIAADNWTYTWTGLAEKANKQDITYTVEEVTAIDGYTSETTQTSANNFTITNTHTPETTEVSGTKVWDDNDDQDGLRPDSIIVNLLANGEVVARLVKR</sequence>
<dbReference type="Pfam" id="PF05738">
    <property type="entry name" value="Cna_B"/>
    <property type="match status" value="2"/>
</dbReference>
<dbReference type="InterPro" id="IPR008454">
    <property type="entry name" value="Collagen-bd_Cna-like_B-typ_dom"/>
</dbReference>
<feature type="domain" description="CNA-B" evidence="2">
    <location>
        <begin position="74"/>
        <end position="105"/>
    </location>
</feature>
<dbReference type="Gene3D" id="2.60.40.1140">
    <property type="entry name" value="Collagen-binding surface protein Cna, B-type domain"/>
    <property type="match status" value="2"/>
</dbReference>
<dbReference type="AlphaFoldDB" id="A0A139QPJ6"/>
<dbReference type="Proteomes" id="UP000071927">
    <property type="component" value="Unassembled WGS sequence"/>
</dbReference>
<feature type="domain" description="CNA-B" evidence="2">
    <location>
        <begin position="2"/>
        <end position="66"/>
    </location>
</feature>
<comment type="caution">
    <text evidence="3">The sequence shown here is derived from an EMBL/GenBank/DDBJ whole genome shotgun (WGS) entry which is preliminary data.</text>
</comment>
<organism evidence="3 4">
    <name type="scientific">Streptococcus gallolyticus</name>
    <dbReference type="NCBI Taxonomy" id="315405"/>
    <lineage>
        <taxon>Bacteria</taxon>
        <taxon>Bacillati</taxon>
        <taxon>Bacillota</taxon>
        <taxon>Bacilli</taxon>
        <taxon>Lactobacillales</taxon>
        <taxon>Streptococcaceae</taxon>
        <taxon>Streptococcus</taxon>
    </lineage>
</organism>